<organism evidence="1">
    <name type="scientific">Tupanvirus deep ocean</name>
    <dbReference type="NCBI Taxonomy" id="2126984"/>
    <lineage>
        <taxon>Viruses</taxon>
        <taxon>Varidnaviria</taxon>
        <taxon>Bamfordvirae</taxon>
        <taxon>Nucleocytoviricota</taxon>
        <taxon>Megaviricetes</taxon>
        <taxon>Imitervirales</taxon>
        <taxon>Mimiviridae</taxon>
        <taxon>Megamimivirinae</taxon>
        <taxon>Tupanvirus</taxon>
        <taxon>Tupanvirus altamarinense</taxon>
    </lineage>
</organism>
<sequence>MTSITLNEQITPLEKIINKSINNLTFKEIISLVFHAASILSNDNMDTISQGWKDIYADFEKELEKQNKIKWPHMSITKNDYNRRMDIFSTGGSFISSKNIFMLMLRLLYVENYKRPYVYKSYNYHKILSYKPKITHDVCVKKLSISELFEHLKLCMKHYLKVYNDDKHFEYQLGKTINDIINE</sequence>
<dbReference type="GeneID" id="80517618"/>
<proteinExistence type="predicted"/>
<name>A0A6N1NQX8_9VIRU</name>
<reference evidence="1" key="1">
    <citation type="submission" date="2017-06" db="EMBL/GenBank/DDBJ databases">
        <authorList>
            <person name="Assis F.L."/>
            <person name="Abrahao J.S."/>
            <person name="Silva L."/>
            <person name="Khalil J.B."/>
            <person name="Rodrigues R."/>
            <person name="Silva L.S."/>
            <person name="Boratto P."/>
            <person name="Andrade M."/>
            <person name="Kroon E.G."/>
            <person name="Ribeiro B."/>
            <person name="Bergier I."/>
            <person name="Seligmann H."/>
            <person name="Ghigo E."/>
            <person name="Colson P."/>
            <person name="Levasseur A."/>
            <person name="Raoult D."/>
            <person name="Scola B.L."/>
        </authorList>
    </citation>
    <scope>NUCLEOTIDE SEQUENCE</scope>
    <source>
        <strain evidence="1">Deep ocean</strain>
    </source>
</reference>
<dbReference type="RefSeq" id="YP_010780927.1">
    <property type="nucleotide sequence ID" value="NC_075038.1"/>
</dbReference>
<accession>A0A6N1NQX8</accession>
<dbReference type="EMBL" id="MF405918">
    <property type="protein sequence ID" value="QKU34306.1"/>
    <property type="molecule type" value="Genomic_DNA"/>
</dbReference>
<reference evidence="1" key="2">
    <citation type="journal article" date="2018" name="Nat. Commun.">
        <title>Tailed giant Tupanvirus possesses the most complete translational apparatus of the known virosphere.</title>
        <authorList>
            <person name="Abrahao J."/>
            <person name="Silva L."/>
            <person name="Silva L.S."/>
            <person name="Khalil J.Y.B."/>
            <person name="Rodrigues R."/>
            <person name="Arantes T."/>
            <person name="Assis F."/>
            <person name="Boratto P."/>
            <person name="Andrade M."/>
            <person name="Kroon E.G."/>
            <person name="Ribeiro B."/>
            <person name="Bergier I."/>
            <person name="Seligmann H."/>
            <person name="Ghigo E."/>
            <person name="Colson P."/>
            <person name="Levasseur A."/>
            <person name="Kroemer G."/>
            <person name="Raoult D."/>
            <person name="La Scola B."/>
        </authorList>
    </citation>
    <scope>NUCLEOTIDE SEQUENCE [LARGE SCALE GENOMIC DNA]</scope>
    <source>
        <strain evidence="1">Deep ocean</strain>
    </source>
</reference>
<protein>
    <submittedName>
        <fullName evidence="1">Uncharacterized protein</fullName>
    </submittedName>
</protein>
<dbReference type="KEGG" id="vg:80517618"/>
<evidence type="ECO:0000313" key="1">
    <source>
        <dbReference type="EMBL" id="QKU34306.1"/>
    </source>
</evidence>